<keyword evidence="4" id="KW-0677">Repeat</keyword>
<evidence type="ECO:0000259" key="14">
    <source>
        <dbReference type="PROSITE" id="PS50157"/>
    </source>
</evidence>
<evidence type="ECO:0000256" key="5">
    <source>
        <dbReference type="ARBA" id="ARBA00022771"/>
    </source>
</evidence>
<dbReference type="SMART" id="SM00355">
    <property type="entry name" value="ZnF_C2H2"/>
    <property type="match status" value="15"/>
</dbReference>
<dbReference type="InterPro" id="IPR050589">
    <property type="entry name" value="Ikaros_C2H2-ZF"/>
</dbReference>
<dbReference type="RefSeq" id="XP_025831301.1">
    <property type="nucleotide sequence ID" value="XM_025975516.1"/>
</dbReference>
<dbReference type="KEGG" id="apln:108735586"/>
<evidence type="ECO:0000256" key="4">
    <source>
        <dbReference type="ARBA" id="ARBA00022737"/>
    </source>
</evidence>
<evidence type="ECO:0000256" key="1">
    <source>
        <dbReference type="ARBA" id="ARBA00004123"/>
    </source>
</evidence>
<dbReference type="GO" id="GO:0048598">
    <property type="term" value="P:embryonic morphogenesis"/>
    <property type="evidence" value="ECO:0007669"/>
    <property type="project" value="UniProtKB-ARBA"/>
</dbReference>
<evidence type="ECO:0000313" key="20">
    <source>
        <dbReference type="RefSeq" id="XP_025831302.1"/>
    </source>
</evidence>
<feature type="compositionally biased region" description="Basic residues" evidence="13">
    <location>
        <begin position="487"/>
        <end position="514"/>
    </location>
</feature>
<dbReference type="Gene3D" id="3.30.160.60">
    <property type="entry name" value="Classic Zinc Finger"/>
    <property type="match status" value="11"/>
</dbReference>
<organism evidence="16 17">
    <name type="scientific">Agrilus planipennis</name>
    <name type="common">Emerald ash borer</name>
    <name type="synonym">Agrilus marcopoli</name>
    <dbReference type="NCBI Taxonomy" id="224129"/>
    <lineage>
        <taxon>Eukaryota</taxon>
        <taxon>Metazoa</taxon>
        <taxon>Ecdysozoa</taxon>
        <taxon>Arthropoda</taxon>
        <taxon>Hexapoda</taxon>
        <taxon>Insecta</taxon>
        <taxon>Pterygota</taxon>
        <taxon>Neoptera</taxon>
        <taxon>Endopterygota</taxon>
        <taxon>Coleoptera</taxon>
        <taxon>Polyphaga</taxon>
        <taxon>Elateriformia</taxon>
        <taxon>Buprestoidea</taxon>
        <taxon>Buprestidae</taxon>
        <taxon>Agrilinae</taxon>
        <taxon>Agrilus</taxon>
    </lineage>
</organism>
<dbReference type="Pfam" id="PF13912">
    <property type="entry name" value="zf-C2H2_6"/>
    <property type="match status" value="4"/>
</dbReference>
<accession>A0A7F5R5Z1</accession>
<evidence type="ECO:0000256" key="7">
    <source>
        <dbReference type="ARBA" id="ARBA00023015"/>
    </source>
</evidence>
<proteinExistence type="inferred from homology"/>
<evidence type="ECO:0000256" key="8">
    <source>
        <dbReference type="ARBA" id="ARBA00023125"/>
    </source>
</evidence>
<feature type="domain" description="C2H2-type" evidence="14">
    <location>
        <begin position="531"/>
        <end position="558"/>
    </location>
</feature>
<keyword evidence="3 12" id="KW-0479">Metal-binding</keyword>
<dbReference type="OrthoDB" id="654211at2759"/>
<dbReference type="SUPFAM" id="SSF57667">
    <property type="entry name" value="beta-beta-alpha zinc fingers"/>
    <property type="match status" value="9"/>
</dbReference>
<evidence type="ECO:0000256" key="2">
    <source>
        <dbReference type="ARBA" id="ARBA00006991"/>
    </source>
</evidence>
<dbReference type="Pfam" id="PF00096">
    <property type="entry name" value="zf-C2H2"/>
    <property type="match status" value="9"/>
</dbReference>
<evidence type="ECO:0000256" key="12">
    <source>
        <dbReference type="PROSITE-ProRule" id="PRU01263"/>
    </source>
</evidence>
<evidence type="ECO:0000313" key="21">
    <source>
        <dbReference type="RefSeq" id="XP_025831303.1"/>
    </source>
</evidence>
<dbReference type="AlphaFoldDB" id="A0A7F5R5Z1"/>
<dbReference type="GO" id="GO:1990837">
    <property type="term" value="F:sequence-specific double-stranded DNA binding"/>
    <property type="evidence" value="ECO:0007669"/>
    <property type="project" value="UniProtKB-ARBA"/>
</dbReference>
<evidence type="ECO:0000313" key="16">
    <source>
        <dbReference type="Proteomes" id="UP000192223"/>
    </source>
</evidence>
<evidence type="ECO:0000313" key="17">
    <source>
        <dbReference type="RefSeq" id="XP_025831299.1"/>
    </source>
</evidence>
<dbReference type="Pfam" id="PF12874">
    <property type="entry name" value="zf-met"/>
    <property type="match status" value="1"/>
</dbReference>
<feature type="domain" description="ZAD" evidence="15">
    <location>
        <begin position="10"/>
        <end position="88"/>
    </location>
</feature>
<dbReference type="RefSeq" id="XP_025831303.1">
    <property type="nucleotide sequence ID" value="XM_025975518.1"/>
</dbReference>
<evidence type="ECO:0000256" key="9">
    <source>
        <dbReference type="ARBA" id="ARBA00023163"/>
    </source>
</evidence>
<feature type="domain" description="C2H2-type" evidence="14">
    <location>
        <begin position="559"/>
        <end position="586"/>
    </location>
</feature>
<feature type="domain" description="C2H2-type" evidence="14">
    <location>
        <begin position="622"/>
        <end position="649"/>
    </location>
</feature>
<comment type="subcellular location">
    <subcellularLocation>
        <location evidence="1">Nucleus</location>
    </subcellularLocation>
</comment>
<dbReference type="Proteomes" id="UP000192223">
    <property type="component" value="Unplaced"/>
</dbReference>
<feature type="domain" description="C2H2-type" evidence="14">
    <location>
        <begin position="790"/>
        <end position="813"/>
    </location>
</feature>
<feature type="domain" description="C2H2-type" evidence="14">
    <location>
        <begin position="679"/>
        <end position="706"/>
    </location>
</feature>
<dbReference type="GeneID" id="108735586"/>
<keyword evidence="9" id="KW-0804">Transcription</keyword>
<keyword evidence="16" id="KW-1185">Reference proteome</keyword>
<feature type="domain" description="C2H2-type" evidence="14">
    <location>
        <begin position="763"/>
        <end position="790"/>
    </location>
</feature>
<dbReference type="InterPro" id="IPR012934">
    <property type="entry name" value="Znf_AD"/>
</dbReference>
<evidence type="ECO:0000256" key="11">
    <source>
        <dbReference type="PROSITE-ProRule" id="PRU00042"/>
    </source>
</evidence>
<dbReference type="RefSeq" id="XP_025831299.1">
    <property type="nucleotide sequence ID" value="XM_025975514.1"/>
</dbReference>
<feature type="binding site" evidence="12">
    <location>
        <position position="15"/>
    </location>
    <ligand>
        <name>Zn(2+)</name>
        <dbReference type="ChEBI" id="CHEBI:29105"/>
    </ligand>
</feature>
<evidence type="ECO:0000259" key="15">
    <source>
        <dbReference type="PROSITE" id="PS51915"/>
    </source>
</evidence>
<protein>
    <submittedName>
        <fullName evidence="17 18">Zinc finger protein 420 isoform X1</fullName>
    </submittedName>
    <submittedName>
        <fullName evidence="20">Zinc finger protein 420 isoform X2</fullName>
    </submittedName>
    <submittedName>
        <fullName evidence="21">Zinc finger protein 420 isoform X3</fullName>
    </submittedName>
</protein>
<feature type="domain" description="C2H2-type" evidence="14">
    <location>
        <begin position="587"/>
        <end position="610"/>
    </location>
</feature>
<keyword evidence="7" id="KW-0805">Transcription regulation</keyword>
<keyword evidence="8" id="KW-0238">DNA-binding</keyword>
<dbReference type="PANTHER" id="PTHR24404">
    <property type="entry name" value="ZINC FINGER PROTEIN"/>
    <property type="match status" value="1"/>
</dbReference>
<reference evidence="17 18" key="1">
    <citation type="submission" date="2025-04" db="UniProtKB">
        <authorList>
            <consortium name="RefSeq"/>
        </authorList>
    </citation>
    <scope>IDENTIFICATION</scope>
    <source>
        <tissue evidence="17 18">Entire body</tissue>
    </source>
</reference>
<feature type="domain" description="C2H2-type" evidence="14">
    <location>
        <begin position="248"/>
        <end position="275"/>
    </location>
</feature>
<feature type="domain" description="C2H2-type" evidence="14">
    <location>
        <begin position="165"/>
        <end position="192"/>
    </location>
</feature>
<dbReference type="Pfam" id="PF07776">
    <property type="entry name" value="zf-AD"/>
    <property type="match status" value="1"/>
</dbReference>
<dbReference type="FunFam" id="3.30.160.60:FF:001228">
    <property type="entry name" value="Zinc finger protein 236"/>
    <property type="match status" value="1"/>
</dbReference>
<dbReference type="PROSITE" id="PS50157">
    <property type="entry name" value="ZINC_FINGER_C2H2_2"/>
    <property type="match status" value="15"/>
</dbReference>
<evidence type="ECO:0000313" key="18">
    <source>
        <dbReference type="RefSeq" id="XP_025831300.1"/>
    </source>
</evidence>
<keyword evidence="5 11" id="KW-0863">Zinc-finger</keyword>
<dbReference type="FunFam" id="3.30.160.60:FF:000100">
    <property type="entry name" value="Zinc finger 45-like"/>
    <property type="match status" value="1"/>
</dbReference>
<keyword evidence="10" id="KW-0539">Nucleus</keyword>
<evidence type="ECO:0000256" key="13">
    <source>
        <dbReference type="SAM" id="MobiDB-lite"/>
    </source>
</evidence>
<evidence type="ECO:0000256" key="3">
    <source>
        <dbReference type="ARBA" id="ARBA00022723"/>
    </source>
</evidence>
<dbReference type="RefSeq" id="XP_025831302.1">
    <property type="nucleotide sequence ID" value="XM_025975517.1"/>
</dbReference>
<dbReference type="SMART" id="SM00868">
    <property type="entry name" value="zf-AD"/>
    <property type="match status" value="2"/>
</dbReference>
<feature type="binding site" evidence="12">
    <location>
        <position position="12"/>
    </location>
    <ligand>
        <name>Zn(2+)</name>
        <dbReference type="ChEBI" id="CHEBI:29105"/>
    </ligand>
</feature>
<gene>
    <name evidence="17 18 19 20 21" type="primary">LOC108735586</name>
</gene>
<dbReference type="SUPFAM" id="SSF57716">
    <property type="entry name" value="Glucocorticoid receptor-like (DNA-binding domain)"/>
    <property type="match status" value="1"/>
</dbReference>
<feature type="domain" description="C2H2-type" evidence="14">
    <location>
        <begin position="650"/>
        <end position="677"/>
    </location>
</feature>
<sequence>MENATSEMSRLCRACKNESKHMLSLFESLENMEPSPRIDEMLMACTSIQIRLGDGLPTLICSPCTDLLRASYLFKKKCEDTDNDFREHIKQIRKDEDIKPNTSQTTSNSELSTNLLEEINNVIVNNVSDSSLLSSNLQTSLQSEIKCDSENKDFIEILDNCQILLTCRTCHKSFTTCDGLRSHKRLHTGELFQCKVCSKVYTRQTHLQRHETTHKRHKVHICKICNKTLKRYEHLKRHLITHIREKPFACKSCSRGFSRAEHLANHAVRCKGDKVYVCDICNKGFNRADSLEVHKKLHENKQPVLPTLEDLNNVEDHYFEIDFEDSSMLQDFADDGDGDDDDDDKRDCFEPQVNITENTDQQIDLYSSNSNKGEDIAIQNDKKSQYETGEVISDDVENQYDHNFVDIHQTDDDANVEPAEHDSVEIITKEENVYDDDECSFLDNKAEVENLTVQNDTTVYPEQDTEFNDEYVAEESDSADSEYRPMKTVRRSKGKRGRPKKYSKSPKATGRPRGRPLGSIKVKKVIDDEKASCKECGKKFVRHTNLKRHLMSHSEIKPYQCEKCSKRFNRRDHLSTHMKLHFRKNKFQCEICKCSFSRADHLAKHQVSKHNIGNIVISEKKFKCEICQKGFTTEKYRDIHMKGHMGENTYICKTCEKTFISKSHLTEHMKFHNDHCKKFLCSECGQRFIRNDYLVIHMRRHRGEKPFKCKFCGKGFPRTTDLTVHERYHTGEKTHLCTICGRGFGRAYNLTVHMRTHTGEKPYQCTYCDAAFAQGNDLKAHIRRHTGERFHCDLCNESFLMGYLLTQHKRTVHGLNVVSNIRRLKPIHKIEKTDESNSDDPPPLTIKLPAPVVPVNVLQAQLAMAQLQNQIGDSCELKFEAT</sequence>
<dbReference type="FunFam" id="3.30.160.60:FF:001119">
    <property type="entry name" value="zinc finger protein 408"/>
    <property type="match status" value="1"/>
</dbReference>
<feature type="domain" description="C2H2-type" evidence="14">
    <location>
        <begin position="192"/>
        <end position="219"/>
    </location>
</feature>
<dbReference type="RefSeq" id="XP_025831300.1">
    <property type="nucleotide sequence ID" value="XM_025975515.1"/>
</dbReference>
<feature type="domain" description="C2H2-type" evidence="14">
    <location>
        <begin position="707"/>
        <end position="734"/>
    </location>
</feature>
<feature type="domain" description="C2H2-type" evidence="14">
    <location>
        <begin position="220"/>
        <end position="247"/>
    </location>
</feature>
<keyword evidence="6 12" id="KW-0862">Zinc</keyword>
<feature type="binding site" evidence="12">
    <location>
        <position position="61"/>
    </location>
    <ligand>
        <name>Zn(2+)</name>
        <dbReference type="ChEBI" id="CHEBI:29105"/>
    </ligand>
</feature>
<dbReference type="InterPro" id="IPR013087">
    <property type="entry name" value="Znf_C2H2_type"/>
</dbReference>
<dbReference type="GO" id="GO:0005634">
    <property type="term" value="C:nucleus"/>
    <property type="evidence" value="ECO:0007669"/>
    <property type="project" value="UniProtKB-SubCell"/>
</dbReference>
<dbReference type="FunFam" id="3.30.160.60:FF:000303">
    <property type="entry name" value="Zinc finger protein 41"/>
    <property type="match status" value="1"/>
</dbReference>
<evidence type="ECO:0000256" key="6">
    <source>
        <dbReference type="ARBA" id="ARBA00022833"/>
    </source>
</evidence>
<dbReference type="PROSITE" id="PS00028">
    <property type="entry name" value="ZINC_FINGER_C2H2_1"/>
    <property type="match status" value="14"/>
</dbReference>
<evidence type="ECO:0000256" key="10">
    <source>
        <dbReference type="ARBA" id="ARBA00023242"/>
    </source>
</evidence>
<feature type="binding site" evidence="12">
    <location>
        <position position="64"/>
    </location>
    <ligand>
        <name>Zn(2+)</name>
        <dbReference type="ChEBI" id="CHEBI:29105"/>
    </ligand>
</feature>
<dbReference type="PROSITE" id="PS51915">
    <property type="entry name" value="ZAD"/>
    <property type="match status" value="1"/>
</dbReference>
<feature type="domain" description="C2H2-type" evidence="14">
    <location>
        <begin position="735"/>
        <end position="762"/>
    </location>
</feature>
<comment type="similarity">
    <text evidence="2">Belongs to the krueppel C2H2-type zinc-finger protein family.</text>
</comment>
<dbReference type="InterPro" id="IPR036236">
    <property type="entry name" value="Znf_C2H2_sf"/>
</dbReference>
<feature type="region of interest" description="Disordered" evidence="13">
    <location>
        <begin position="474"/>
        <end position="518"/>
    </location>
</feature>
<evidence type="ECO:0000313" key="19">
    <source>
        <dbReference type="RefSeq" id="XP_025831301.1"/>
    </source>
</evidence>
<dbReference type="FunFam" id="3.30.160.60:FF:000608">
    <property type="entry name" value="zinc finger protein 286A isoform X1"/>
    <property type="match status" value="1"/>
</dbReference>
<name>A0A7F5R5Z1_AGRPL</name>
<dbReference type="FunFam" id="3.30.160.60:FF:000624">
    <property type="entry name" value="zinc finger protein 697"/>
    <property type="match status" value="1"/>
</dbReference>
<dbReference type="Gene3D" id="3.40.1800.20">
    <property type="match status" value="1"/>
</dbReference>
<feature type="domain" description="C2H2-type" evidence="14">
    <location>
        <begin position="276"/>
        <end position="303"/>
    </location>
</feature>
<dbReference type="GO" id="GO:0008270">
    <property type="term" value="F:zinc ion binding"/>
    <property type="evidence" value="ECO:0007669"/>
    <property type="project" value="UniProtKB-UniRule"/>
</dbReference>